<evidence type="ECO:0000313" key="7">
    <source>
        <dbReference type="Proteomes" id="UP000324629"/>
    </source>
</evidence>
<feature type="domain" description="BPTI/Kunitz inhibitor" evidence="5">
    <location>
        <begin position="30"/>
        <end position="82"/>
    </location>
</feature>
<keyword evidence="2" id="KW-0722">Serine protease inhibitor</keyword>
<proteinExistence type="predicted"/>
<dbReference type="EMBL" id="QNGE01002759">
    <property type="protein sequence ID" value="KAA3675040.1"/>
    <property type="molecule type" value="Genomic_DNA"/>
</dbReference>
<evidence type="ECO:0000259" key="5">
    <source>
        <dbReference type="PROSITE" id="PS50279"/>
    </source>
</evidence>
<dbReference type="InterPro" id="IPR002223">
    <property type="entry name" value="Kunitz_BPTI"/>
</dbReference>
<dbReference type="PROSITE" id="PS50279">
    <property type="entry name" value="BPTI_KUNITZ_2"/>
    <property type="match status" value="1"/>
</dbReference>
<evidence type="ECO:0000256" key="1">
    <source>
        <dbReference type="ARBA" id="ARBA00022690"/>
    </source>
</evidence>
<gene>
    <name evidence="6" type="ORF">DEA37_0001357</name>
</gene>
<evidence type="ECO:0000256" key="4">
    <source>
        <dbReference type="SAM" id="SignalP"/>
    </source>
</evidence>
<organism evidence="6 7">
    <name type="scientific">Paragonimus westermani</name>
    <dbReference type="NCBI Taxonomy" id="34504"/>
    <lineage>
        <taxon>Eukaryota</taxon>
        <taxon>Metazoa</taxon>
        <taxon>Spiralia</taxon>
        <taxon>Lophotrochozoa</taxon>
        <taxon>Platyhelminthes</taxon>
        <taxon>Trematoda</taxon>
        <taxon>Digenea</taxon>
        <taxon>Plagiorchiida</taxon>
        <taxon>Troglotremata</taxon>
        <taxon>Troglotrematidae</taxon>
        <taxon>Paragonimus</taxon>
    </lineage>
</organism>
<dbReference type="GO" id="GO:0004867">
    <property type="term" value="F:serine-type endopeptidase inhibitor activity"/>
    <property type="evidence" value="ECO:0007669"/>
    <property type="project" value="UniProtKB-KW"/>
</dbReference>
<dbReference type="Proteomes" id="UP000324629">
    <property type="component" value="Unassembled WGS sequence"/>
</dbReference>
<feature type="chain" id="PRO_5023913219" description="BPTI/Kunitz inhibitor domain-containing protein" evidence="4">
    <location>
        <begin position="26"/>
        <end position="132"/>
    </location>
</feature>
<dbReference type="SMART" id="SM00131">
    <property type="entry name" value="KU"/>
    <property type="match status" value="1"/>
</dbReference>
<name>A0A5J4NI04_9TREM</name>
<keyword evidence="1" id="KW-0646">Protease inhibitor</keyword>
<dbReference type="Gene3D" id="4.10.410.10">
    <property type="entry name" value="Pancreatic trypsin inhibitor Kunitz domain"/>
    <property type="match status" value="1"/>
</dbReference>
<keyword evidence="4" id="KW-0732">Signal</keyword>
<dbReference type="Pfam" id="PF00014">
    <property type="entry name" value="Kunitz_BPTI"/>
    <property type="match status" value="1"/>
</dbReference>
<reference evidence="6 7" key="1">
    <citation type="journal article" date="2019" name="Gigascience">
        <title>Whole-genome sequence of the oriental lung fluke Paragonimus westermani.</title>
        <authorList>
            <person name="Oey H."/>
            <person name="Zakrzewski M."/>
            <person name="Narain K."/>
            <person name="Devi K.R."/>
            <person name="Agatsuma T."/>
            <person name="Nawaratna S."/>
            <person name="Gobert G.N."/>
            <person name="Jones M.K."/>
            <person name="Ragan M.A."/>
            <person name="McManus D.P."/>
            <person name="Krause L."/>
        </authorList>
    </citation>
    <scope>NUCLEOTIDE SEQUENCE [LARGE SCALE GENOMIC DNA]</scope>
    <source>
        <strain evidence="6 7">IND2009</strain>
    </source>
</reference>
<dbReference type="PANTHER" id="PTHR10083:SF328">
    <property type="entry name" value="TISSUE FACTOR PATHWAY INHIBITOR"/>
    <property type="match status" value="1"/>
</dbReference>
<sequence length="132" mass="15131">MGIFRPTAMVIAALVCTLIVQQSSALQQRCLLLPERGPCMGHFMRYAYDARSGQCVKFVYGGFQGNVYKILCKLSASCMRIPFQESALIQTEWCHIYFNASSFISRYWDGTIASSVEWKNWLRTLRVTIWTP</sequence>
<comment type="caution">
    <text evidence="6">The sequence shown here is derived from an EMBL/GenBank/DDBJ whole genome shotgun (WGS) entry which is preliminary data.</text>
</comment>
<accession>A0A5J4NI04</accession>
<keyword evidence="3" id="KW-1015">Disulfide bond</keyword>
<dbReference type="PANTHER" id="PTHR10083">
    <property type="entry name" value="KUNITZ-TYPE PROTEASE INHIBITOR-RELATED"/>
    <property type="match status" value="1"/>
</dbReference>
<evidence type="ECO:0000256" key="3">
    <source>
        <dbReference type="ARBA" id="ARBA00023157"/>
    </source>
</evidence>
<keyword evidence="7" id="KW-1185">Reference proteome</keyword>
<evidence type="ECO:0000313" key="6">
    <source>
        <dbReference type="EMBL" id="KAA3675040.1"/>
    </source>
</evidence>
<dbReference type="InterPro" id="IPR050098">
    <property type="entry name" value="TFPI/VKTCI-like"/>
</dbReference>
<protein>
    <recommendedName>
        <fullName evidence="5">BPTI/Kunitz inhibitor domain-containing protein</fullName>
    </recommendedName>
</protein>
<dbReference type="GO" id="GO:0005615">
    <property type="term" value="C:extracellular space"/>
    <property type="evidence" value="ECO:0007669"/>
    <property type="project" value="TreeGrafter"/>
</dbReference>
<dbReference type="InterPro" id="IPR036880">
    <property type="entry name" value="Kunitz_BPTI_sf"/>
</dbReference>
<dbReference type="SUPFAM" id="SSF57362">
    <property type="entry name" value="BPTI-like"/>
    <property type="match status" value="1"/>
</dbReference>
<feature type="signal peptide" evidence="4">
    <location>
        <begin position="1"/>
        <end position="25"/>
    </location>
</feature>
<dbReference type="AlphaFoldDB" id="A0A5J4NI04"/>
<evidence type="ECO:0000256" key="2">
    <source>
        <dbReference type="ARBA" id="ARBA00022900"/>
    </source>
</evidence>